<name>A0A9P1DA23_9DINO</name>
<dbReference type="EMBL" id="CAMXCT020003669">
    <property type="protein sequence ID" value="CAL1159076.1"/>
    <property type="molecule type" value="Genomic_DNA"/>
</dbReference>
<keyword evidence="7" id="KW-0677">Repeat</keyword>
<keyword evidence="9" id="KW-0472">Membrane</keyword>
<evidence type="ECO:0000256" key="13">
    <source>
        <dbReference type="PROSITE-ProRule" id="PRU00221"/>
    </source>
</evidence>
<dbReference type="GO" id="GO:0030132">
    <property type="term" value="C:clathrin coat of coated pit"/>
    <property type="evidence" value="ECO:0007669"/>
    <property type="project" value="InterPro"/>
</dbReference>
<feature type="compositionally biased region" description="Basic and acidic residues" evidence="14">
    <location>
        <begin position="1215"/>
        <end position="1224"/>
    </location>
</feature>
<dbReference type="SUPFAM" id="SSF50978">
    <property type="entry name" value="WD40 repeat-like"/>
    <property type="match status" value="2"/>
</dbReference>
<feature type="region of interest" description="Disordered" evidence="14">
    <location>
        <begin position="892"/>
        <end position="923"/>
    </location>
</feature>
<dbReference type="GO" id="GO:0030130">
    <property type="term" value="C:clathrin coat of trans-Golgi network vesicle"/>
    <property type="evidence" value="ECO:0007669"/>
    <property type="project" value="InterPro"/>
</dbReference>
<evidence type="ECO:0000313" key="17">
    <source>
        <dbReference type="EMBL" id="CAI4005701.1"/>
    </source>
</evidence>
<evidence type="ECO:0000256" key="4">
    <source>
        <dbReference type="ARBA" id="ARBA00005263"/>
    </source>
</evidence>
<keyword evidence="10" id="KW-0168">Coated pit</keyword>
<comment type="similarity">
    <text evidence="4">Belongs to the clathrin light chain family.</text>
</comment>
<feature type="compositionally biased region" description="Low complexity" evidence="14">
    <location>
        <begin position="903"/>
        <end position="913"/>
    </location>
</feature>
<feature type="domain" description="IFT121 second beta-propeller" evidence="15">
    <location>
        <begin position="927"/>
        <end position="1121"/>
    </location>
</feature>
<evidence type="ECO:0000256" key="2">
    <source>
        <dbReference type="ARBA" id="ARBA00004180"/>
    </source>
</evidence>
<dbReference type="SMART" id="SM00320">
    <property type="entry name" value="WD40"/>
    <property type="match status" value="2"/>
</dbReference>
<evidence type="ECO:0000256" key="8">
    <source>
        <dbReference type="ARBA" id="ARBA00023069"/>
    </source>
</evidence>
<feature type="region of interest" description="Disordered" evidence="14">
    <location>
        <begin position="1215"/>
        <end position="1267"/>
    </location>
</feature>
<evidence type="ECO:0000259" key="15">
    <source>
        <dbReference type="Pfam" id="PF23390"/>
    </source>
</evidence>
<comment type="subcellular location">
    <subcellularLocation>
        <location evidence="1">Cell projection</location>
        <location evidence="1">Cilium</location>
    </subcellularLocation>
    <subcellularLocation>
        <location evidence="2">Cytoplasmic vesicle membrane</location>
        <topology evidence="2">Peripheral membrane protein</topology>
        <orientation evidence="2">Cytoplasmic side</orientation>
    </subcellularLocation>
    <subcellularLocation>
        <location evidence="3">Membrane</location>
        <location evidence="3">Coated pit</location>
        <topology evidence="3">Peripheral membrane protein</topology>
        <orientation evidence="3">Cytoplasmic side</orientation>
    </subcellularLocation>
</comment>
<dbReference type="InterPro" id="IPR015943">
    <property type="entry name" value="WD40/YVTN_repeat-like_dom_sf"/>
</dbReference>
<dbReference type="OrthoDB" id="10260567at2759"/>
<dbReference type="GO" id="GO:0097730">
    <property type="term" value="C:non-motile cilium"/>
    <property type="evidence" value="ECO:0007669"/>
    <property type="project" value="TreeGrafter"/>
</dbReference>
<dbReference type="Proteomes" id="UP001152797">
    <property type="component" value="Unassembled WGS sequence"/>
</dbReference>
<feature type="repeat" description="WD" evidence="13">
    <location>
        <begin position="379"/>
        <end position="410"/>
    </location>
</feature>
<evidence type="ECO:0000313" key="18">
    <source>
        <dbReference type="EMBL" id="CAL1159076.1"/>
    </source>
</evidence>
<dbReference type="GO" id="GO:0005198">
    <property type="term" value="F:structural molecule activity"/>
    <property type="evidence" value="ECO:0007669"/>
    <property type="project" value="InterPro"/>
</dbReference>
<dbReference type="Gene3D" id="2.130.10.10">
    <property type="entry name" value="YVTN repeat-like/Quinoprotein amine dehydrogenase"/>
    <property type="match status" value="2"/>
</dbReference>
<dbReference type="PROSITE" id="PS50294">
    <property type="entry name" value="WD_REPEATS_REGION"/>
    <property type="match status" value="1"/>
</dbReference>
<keyword evidence="5" id="KW-0963">Cytoplasm</keyword>
<proteinExistence type="inferred from homology"/>
<dbReference type="Pfam" id="PF24797">
    <property type="entry name" value="Beta-prop_WDR35_TULP_N"/>
    <property type="match status" value="1"/>
</dbReference>
<dbReference type="EMBL" id="CAMXCT030003669">
    <property type="protein sequence ID" value="CAL4793013.1"/>
    <property type="molecule type" value="Genomic_DNA"/>
</dbReference>
<dbReference type="InterPro" id="IPR056158">
    <property type="entry name" value="Beta-prop_IFT121_2nd"/>
</dbReference>
<evidence type="ECO:0000256" key="3">
    <source>
        <dbReference type="ARBA" id="ARBA00004277"/>
    </source>
</evidence>
<dbReference type="PANTHER" id="PTHR12764">
    <property type="entry name" value="WD REPEAT DOMAIN-RELATED"/>
    <property type="match status" value="1"/>
</dbReference>
<evidence type="ECO:0000256" key="6">
    <source>
        <dbReference type="ARBA" id="ARBA00022574"/>
    </source>
</evidence>
<dbReference type="InterPro" id="IPR000996">
    <property type="entry name" value="Clathrin_L-chain"/>
</dbReference>
<accession>A0A9P1DA23</accession>
<feature type="compositionally biased region" description="Basic and acidic residues" evidence="14">
    <location>
        <begin position="1250"/>
        <end position="1263"/>
    </location>
</feature>
<dbReference type="Pfam" id="PF23390">
    <property type="entry name" value="Beta-prop_WDR35_2nd"/>
    <property type="match status" value="1"/>
</dbReference>
<dbReference type="GO" id="GO:0030991">
    <property type="term" value="C:intraciliary transport particle A"/>
    <property type="evidence" value="ECO:0007669"/>
    <property type="project" value="TreeGrafter"/>
</dbReference>
<dbReference type="GO" id="GO:0035721">
    <property type="term" value="P:intraciliary retrograde transport"/>
    <property type="evidence" value="ECO:0007669"/>
    <property type="project" value="TreeGrafter"/>
</dbReference>
<dbReference type="GO" id="GO:0061512">
    <property type="term" value="P:protein localization to cilium"/>
    <property type="evidence" value="ECO:0007669"/>
    <property type="project" value="TreeGrafter"/>
</dbReference>
<evidence type="ECO:0000256" key="7">
    <source>
        <dbReference type="ARBA" id="ARBA00022737"/>
    </source>
</evidence>
<keyword evidence="6 13" id="KW-0853">WD repeat</keyword>
<dbReference type="EMBL" id="CAMXCT010003669">
    <property type="protein sequence ID" value="CAI4005701.1"/>
    <property type="molecule type" value="Genomic_DNA"/>
</dbReference>
<dbReference type="InterPro" id="IPR039857">
    <property type="entry name" value="Ift122/121"/>
</dbReference>
<dbReference type="PANTHER" id="PTHR12764:SF5">
    <property type="entry name" value="LD29485P"/>
    <property type="match status" value="1"/>
</dbReference>
<dbReference type="InterPro" id="IPR001680">
    <property type="entry name" value="WD40_rpt"/>
</dbReference>
<dbReference type="GO" id="GO:0016192">
    <property type="term" value="P:vesicle-mediated transport"/>
    <property type="evidence" value="ECO:0007669"/>
    <property type="project" value="InterPro"/>
</dbReference>
<dbReference type="PROSITE" id="PS50082">
    <property type="entry name" value="WD_REPEATS_2"/>
    <property type="match status" value="1"/>
</dbReference>
<evidence type="ECO:0000256" key="5">
    <source>
        <dbReference type="ARBA" id="ARBA00022490"/>
    </source>
</evidence>
<evidence type="ECO:0000256" key="14">
    <source>
        <dbReference type="SAM" id="MobiDB-lite"/>
    </source>
</evidence>
<comment type="caution">
    <text evidence="17">The sequence shown here is derived from an EMBL/GenBank/DDBJ whole genome shotgun (WGS) entry which is preliminary data.</text>
</comment>
<evidence type="ECO:0000256" key="1">
    <source>
        <dbReference type="ARBA" id="ARBA00004138"/>
    </source>
</evidence>
<evidence type="ECO:0000256" key="10">
    <source>
        <dbReference type="ARBA" id="ARBA00023176"/>
    </source>
</evidence>
<evidence type="ECO:0000256" key="12">
    <source>
        <dbReference type="ARBA" id="ARBA00023329"/>
    </source>
</evidence>
<evidence type="ECO:0000256" key="9">
    <source>
        <dbReference type="ARBA" id="ARBA00023136"/>
    </source>
</evidence>
<dbReference type="InterPro" id="IPR056159">
    <property type="entry name" value="Beta-prop_IFT121_TULP_N"/>
</dbReference>
<keyword evidence="8" id="KW-0969">Cilium</keyword>
<gene>
    <name evidence="17" type="ORF">C1SCF055_LOCUS31405</name>
</gene>
<protein>
    <submittedName>
        <fullName evidence="17">Uncharacterized protein</fullName>
    </submittedName>
</protein>
<dbReference type="Pfam" id="PF01086">
    <property type="entry name" value="Clathrin_lg_ch"/>
    <property type="match status" value="1"/>
</dbReference>
<dbReference type="GO" id="GO:0006886">
    <property type="term" value="P:intracellular protein transport"/>
    <property type="evidence" value="ECO:0007669"/>
    <property type="project" value="InterPro"/>
</dbReference>
<evidence type="ECO:0000259" key="16">
    <source>
        <dbReference type="Pfam" id="PF24797"/>
    </source>
</evidence>
<sequence>MTSSQLHSCSEWSHLNTLLSLKLLSPTALLAVCVAYVSTAEVWVDSAIDWTFHGLNKACQRHGYGISASSVIKFTANNSRFASSSATEWCELSCTMGTQALLVRLGNSEPVAKAVGPALGDLQSDQVEYFSVWNPHRPKFPSGEARRLKRLAPVLTLVRGEQTLLHEPGFLVLRPMLKQVICCSCDDPVVQDELQRQGLQAVESTVVDAAILQSCRTLALLEDCGPVIWSQRWKDLVMRWMEQHQENLLLNQAILLLLMEASQLEAFQHLCQELKGSGGCKLTMFSFIHGARRWGFALLSAHSVTLPALKLQKMCFLEESQSAFTDRVVAFTEVVSWNSAQGWIACGGESGLLKVLKLESSEGGKAAAGQSNLSMNQTLEGHQGTIMVITWNENFRKLTTSDQNGLIIVWMLHRGIWFEEMINNRNRSVVRDMKWSADCQKICIIYEDGAVIVGTVDGQRLWGKEVKTQLAFVEWSPDGKNILFCTLNGEVHVYDNEGIYSHKVPIYCLDSGTEGTVAIAGIDWFAGPSGPDNQTPALCLGFENGRVQIMRSDADDKPVLLDTQLRCTGLKWDPNGSVVAIAGIQAQGASNDREVGIVQFYAPSGQHLRSLRVPGQNLRAISWEGSGLRLALAVDSHIFFANIRPDYLWGYFSHTLVYAVKFSDFFEEFLSSEALNIHIHIGLQGASKGKGYVYPSMKSGSICASWCQWIPGTSWGATSDCSDCYNLYSEHYKNHRSASSLQHQNGCQDACRWLSRPHWGRHPSCRKCEDTVPLIILPMAFQQISATEQPLSGLKLKTVQAQQPDWCKWVPVGSLHYVDECYGVSVASDPGVGCKTWCVWSPATSWNYMPECRRCSPETLPTAVRNGCEDWCRWVSRPAWLDTPDCSNCHRDHDRGQGSQNNTTDTTGDTGTDAQRRIGRVHPKRRHIRSSEEYCVLVTKADDSSGQHIVIVCNDIGSPVDSKYMQLEPMHVAMTNSHVIATSEDVVYIWNYRSSVSRQAQGDLASAAAGMKQRRAEMMFHIDESFAPGSGTHDKDGFVPPSTTTQDPIACICATEQCLLVARESGVVQRYALPHLALEARFTIRCRPQVIAANCESTRMSVIDINGVLLLFDIEVKSKSSFGDVKPVSPEGMDGNNLLGFTEAAPAAAPAEMPADPMPFMAESQAMDAPPVAYQDPFQGVPVKDPVSAPLIPEMNALREWEENHEKELEEMARKEAHEKEQRRGNATSELSKWNEERLDSRKKRMATNRTDEETSEKARVEAMKPGANPWERVCDLIDTNAKAAEDSRDTSRLRSLLIHLKSSPVMPVAA</sequence>
<dbReference type="InterPro" id="IPR036322">
    <property type="entry name" value="WD40_repeat_dom_sf"/>
</dbReference>
<evidence type="ECO:0000313" key="19">
    <source>
        <dbReference type="Proteomes" id="UP001152797"/>
    </source>
</evidence>
<reference evidence="17" key="1">
    <citation type="submission" date="2022-10" db="EMBL/GenBank/DDBJ databases">
        <authorList>
            <person name="Chen Y."/>
            <person name="Dougan E. K."/>
            <person name="Chan C."/>
            <person name="Rhodes N."/>
            <person name="Thang M."/>
        </authorList>
    </citation>
    <scope>NUCLEOTIDE SEQUENCE</scope>
</reference>
<keyword evidence="19" id="KW-1185">Reference proteome</keyword>
<dbReference type="GO" id="GO:1905515">
    <property type="term" value="P:non-motile cilium assembly"/>
    <property type="evidence" value="ECO:0007669"/>
    <property type="project" value="TreeGrafter"/>
</dbReference>
<keyword evidence="12" id="KW-0968">Cytoplasmic vesicle</keyword>
<keyword evidence="11" id="KW-0966">Cell projection</keyword>
<evidence type="ECO:0000256" key="11">
    <source>
        <dbReference type="ARBA" id="ARBA00023273"/>
    </source>
</evidence>
<feature type="domain" description="IFT121/TULP4 N-terminal" evidence="16">
    <location>
        <begin position="333"/>
        <end position="644"/>
    </location>
</feature>
<organism evidence="17">
    <name type="scientific">Cladocopium goreaui</name>
    <dbReference type="NCBI Taxonomy" id="2562237"/>
    <lineage>
        <taxon>Eukaryota</taxon>
        <taxon>Sar</taxon>
        <taxon>Alveolata</taxon>
        <taxon>Dinophyceae</taxon>
        <taxon>Suessiales</taxon>
        <taxon>Symbiodiniaceae</taxon>
        <taxon>Cladocopium</taxon>
    </lineage>
</organism>
<reference evidence="18" key="2">
    <citation type="submission" date="2024-04" db="EMBL/GenBank/DDBJ databases">
        <authorList>
            <person name="Chen Y."/>
            <person name="Shah S."/>
            <person name="Dougan E. K."/>
            <person name="Thang M."/>
            <person name="Chan C."/>
        </authorList>
    </citation>
    <scope>NUCLEOTIDE SEQUENCE [LARGE SCALE GENOMIC DNA]</scope>
</reference>
<dbReference type="PROSITE" id="PS00581">
    <property type="entry name" value="CLATHRIN_LIGHT_CHN_2"/>
    <property type="match status" value="1"/>
</dbReference>